<reference evidence="2" key="2">
    <citation type="submission" date="2023-06" db="EMBL/GenBank/DDBJ databases">
        <authorList>
            <consortium name="Lawrence Berkeley National Laboratory"/>
            <person name="Haridas S."/>
            <person name="Hensen N."/>
            <person name="Bonometti L."/>
            <person name="Westerberg I."/>
            <person name="Brannstrom I.O."/>
            <person name="Guillou S."/>
            <person name="Cros-Aarteil S."/>
            <person name="Calhoun S."/>
            <person name="Kuo A."/>
            <person name="Mondo S."/>
            <person name="Pangilinan J."/>
            <person name="Riley R."/>
            <person name="Labutti K."/>
            <person name="Andreopoulos B."/>
            <person name="Lipzen A."/>
            <person name="Chen C."/>
            <person name="Yanf M."/>
            <person name="Daum C."/>
            <person name="Ng V."/>
            <person name="Clum A."/>
            <person name="Steindorff A."/>
            <person name="Ohm R."/>
            <person name="Martin F."/>
            <person name="Silar P."/>
            <person name="Natvig D."/>
            <person name="Lalanne C."/>
            <person name="Gautier V."/>
            <person name="Ament-Velasquez S.L."/>
            <person name="Kruys A."/>
            <person name="Hutchinson M.I."/>
            <person name="Powell A.J."/>
            <person name="Barry K."/>
            <person name="Miller A.N."/>
            <person name="Grigoriev I.V."/>
            <person name="Debuchy R."/>
            <person name="Gladieux P."/>
            <person name="Thoren M.H."/>
            <person name="Johannesson H."/>
        </authorList>
    </citation>
    <scope>NUCLEOTIDE SEQUENCE</scope>
    <source>
        <strain evidence="2">SMH4131-1</strain>
    </source>
</reference>
<sequence>MGEAKDTGGRRREVGGGRWRVSTWCEVPKYRKVPTLCRVRFERCNRPGGREEVGTRSTSGRGRWDKRLSELESWDGRGERTASAPQQEQEHHHHHHHGHCASRGRDVIPGRKIRFKSSQRHGRKGKVIVCHWRCQERGRGTHVGHGGVDRSCMPARKRGKKTDNSPKSRPNPERRSKPSNSLAGLGPRGEAKVFFEWNLASLGTLLTGVWSPEFFSCLSTSALGG</sequence>
<evidence type="ECO:0000313" key="3">
    <source>
        <dbReference type="Proteomes" id="UP001286456"/>
    </source>
</evidence>
<dbReference type="AlphaFoldDB" id="A0AAE0J3H3"/>
<dbReference type="Proteomes" id="UP001286456">
    <property type="component" value="Unassembled WGS sequence"/>
</dbReference>
<proteinExistence type="predicted"/>
<name>A0AAE0J3H3_9PEZI</name>
<gene>
    <name evidence="2" type="ORF">B0T19DRAFT_34196</name>
</gene>
<feature type="compositionally biased region" description="Basic and acidic residues" evidence="1">
    <location>
        <begin position="70"/>
        <end position="80"/>
    </location>
</feature>
<reference evidence="2" key="1">
    <citation type="journal article" date="2023" name="Mol. Phylogenet. Evol.">
        <title>Genome-scale phylogeny and comparative genomics of the fungal order Sordariales.</title>
        <authorList>
            <person name="Hensen N."/>
            <person name="Bonometti L."/>
            <person name="Westerberg I."/>
            <person name="Brannstrom I.O."/>
            <person name="Guillou S."/>
            <person name="Cros-Aarteil S."/>
            <person name="Calhoun S."/>
            <person name="Haridas S."/>
            <person name="Kuo A."/>
            <person name="Mondo S."/>
            <person name="Pangilinan J."/>
            <person name="Riley R."/>
            <person name="LaButti K."/>
            <person name="Andreopoulos B."/>
            <person name="Lipzen A."/>
            <person name="Chen C."/>
            <person name="Yan M."/>
            <person name="Daum C."/>
            <person name="Ng V."/>
            <person name="Clum A."/>
            <person name="Steindorff A."/>
            <person name="Ohm R.A."/>
            <person name="Martin F."/>
            <person name="Silar P."/>
            <person name="Natvig D.O."/>
            <person name="Lalanne C."/>
            <person name="Gautier V."/>
            <person name="Ament-Velasquez S.L."/>
            <person name="Kruys A."/>
            <person name="Hutchinson M.I."/>
            <person name="Powell A.J."/>
            <person name="Barry K."/>
            <person name="Miller A.N."/>
            <person name="Grigoriev I.V."/>
            <person name="Debuchy R."/>
            <person name="Gladieux P."/>
            <person name="Hiltunen Thoren M."/>
            <person name="Johannesson H."/>
        </authorList>
    </citation>
    <scope>NUCLEOTIDE SEQUENCE</scope>
    <source>
        <strain evidence="2">SMH4131-1</strain>
    </source>
</reference>
<evidence type="ECO:0000313" key="2">
    <source>
        <dbReference type="EMBL" id="KAK3336253.1"/>
    </source>
</evidence>
<comment type="caution">
    <text evidence="2">The sequence shown here is derived from an EMBL/GenBank/DDBJ whole genome shotgun (WGS) entry which is preliminary data.</text>
</comment>
<feature type="region of interest" description="Disordered" evidence="1">
    <location>
        <begin position="70"/>
        <end position="109"/>
    </location>
</feature>
<feature type="compositionally biased region" description="Basic residues" evidence="1">
    <location>
        <begin position="92"/>
        <end position="102"/>
    </location>
</feature>
<dbReference type="EMBL" id="JAUEPO010000001">
    <property type="protein sequence ID" value="KAK3336253.1"/>
    <property type="molecule type" value="Genomic_DNA"/>
</dbReference>
<accession>A0AAE0J3H3</accession>
<organism evidence="2 3">
    <name type="scientific">Cercophora scortea</name>
    <dbReference type="NCBI Taxonomy" id="314031"/>
    <lineage>
        <taxon>Eukaryota</taxon>
        <taxon>Fungi</taxon>
        <taxon>Dikarya</taxon>
        <taxon>Ascomycota</taxon>
        <taxon>Pezizomycotina</taxon>
        <taxon>Sordariomycetes</taxon>
        <taxon>Sordariomycetidae</taxon>
        <taxon>Sordariales</taxon>
        <taxon>Lasiosphaeriaceae</taxon>
        <taxon>Cercophora</taxon>
    </lineage>
</organism>
<feature type="region of interest" description="Disordered" evidence="1">
    <location>
        <begin position="140"/>
        <end position="185"/>
    </location>
</feature>
<evidence type="ECO:0000256" key="1">
    <source>
        <dbReference type="SAM" id="MobiDB-lite"/>
    </source>
</evidence>
<keyword evidence="3" id="KW-1185">Reference proteome</keyword>
<feature type="compositionally biased region" description="Basic and acidic residues" evidence="1">
    <location>
        <begin position="161"/>
        <end position="176"/>
    </location>
</feature>
<protein>
    <submittedName>
        <fullName evidence="2">Uncharacterized protein</fullName>
    </submittedName>
</protein>